<dbReference type="Gene3D" id="2.60.40.10">
    <property type="entry name" value="Immunoglobulins"/>
    <property type="match status" value="1"/>
</dbReference>
<feature type="compositionally biased region" description="Basic and acidic residues" evidence="1">
    <location>
        <begin position="422"/>
        <end position="436"/>
    </location>
</feature>
<organism evidence="2">
    <name type="scientific">Caldilineaceae bacterium SB0664_bin_27</name>
    <dbReference type="NCBI Taxonomy" id="2605260"/>
    <lineage>
        <taxon>Bacteria</taxon>
        <taxon>Bacillati</taxon>
        <taxon>Chloroflexota</taxon>
        <taxon>Caldilineae</taxon>
        <taxon>Caldilineales</taxon>
        <taxon>Caldilineaceae</taxon>
    </lineage>
</organism>
<reference evidence="2" key="1">
    <citation type="submission" date="2019-09" db="EMBL/GenBank/DDBJ databases">
        <title>Characterisation of the sponge microbiome using genome-centric metagenomics.</title>
        <authorList>
            <person name="Engelberts J.P."/>
            <person name="Robbins S.J."/>
            <person name="De Goeij J.M."/>
            <person name="Aranda M."/>
            <person name="Bell S.C."/>
            <person name="Webster N.S."/>
        </authorList>
    </citation>
    <scope>NUCLEOTIDE SEQUENCE</scope>
    <source>
        <strain evidence="2">SB0664_bin_27</strain>
    </source>
</reference>
<feature type="region of interest" description="Disordered" evidence="1">
    <location>
        <begin position="758"/>
        <end position="777"/>
    </location>
</feature>
<sequence>MELHEYPRPSDDTGIGVHWCAGVSAATLEMVEAFWLRELNELGVKWVKIADQRGALQLSKALLAAQIMPIVQIVRETVGPGPLSDEELAEVERLVEAGVRYFELDSEPDGAAFWGRARLPEDALAVTARAAAANMEAVLERGGLPAIPALTPEGDWQLVEEIARAGGEALFDQPIWLAIHNYSSNRPPHYPDDAVPSDGAPPGREFYSALASEAWQGRPLAEINDMQREQEDGTDQPSDSADDASDNDATVDWRAKLEAVLAQPREGEPQPQLQAERVHWRAFERLNDEVVQLIGRSLPILSTANGYLINENGDPRYPATTQALHSTQTLEICRAMMGTGRRTPPAPDYYFCTAFWLLAHGALEGEGSVDEQCAWYSPLHLAQGRGEREERGTLSLPAGRAPVAETFGWSTLPIVPLLKTEPKRPRAREGREKEARQAPVTGSGYGFRPTGSGVLSGKVRGGAGAQVRLTHSDGFAYETIARASGVYRFVDLPAGRYSLEVTDPAGSRVDALDFAPAQELVCDLTAYGWGFEIEQRPVLDDGMLICDVEFLPNPTGAESGTDEGGRRTRPPALRISDSEQKSWVVPLARSSQAQTAQCETGPLAAGSYQLEVLGLPDSGPTPLKCEVLIEEGMETHVLFAYSYDEKRSTARASEISGSVEGGKGCTVRLRAEEPGGGPSERLAEVDEDGGYLFSGLAAGRYHVDVKQRRLLNWPRPLVLDGRNKPRCNLILLPEETLPALPEPAVLEGQMQAQGRMQPGTAGAAARARQPLGGSRPSQQVALVDAQRQRYVTQVEPSGEFRFESLPAGDYDLYAEGFGSWGIHLDAGDRLSIQLWQTEEGWRRQTRIQTGSATPGMIRTQWAGRTDLTIIVTDADSGMEELEASEAGKEKPSCRAEFGPFPPGAYLVHCPELALSAEVELAAGEAAVVTFVDS</sequence>
<dbReference type="EMBL" id="VXRG01000157">
    <property type="protein sequence ID" value="MXY95516.1"/>
    <property type="molecule type" value="Genomic_DNA"/>
</dbReference>
<name>A0A6B0YWS9_9CHLR</name>
<accession>A0A6B0YWS9</accession>
<keyword evidence="2" id="KW-0378">Hydrolase</keyword>
<dbReference type="SUPFAM" id="SSF51445">
    <property type="entry name" value="(Trans)glycosidases"/>
    <property type="match status" value="1"/>
</dbReference>
<evidence type="ECO:0000256" key="1">
    <source>
        <dbReference type="SAM" id="MobiDB-lite"/>
    </source>
</evidence>
<keyword evidence="2" id="KW-0121">Carboxypeptidase</keyword>
<dbReference type="AlphaFoldDB" id="A0A6B0YWS9"/>
<dbReference type="GO" id="GO:0004180">
    <property type="term" value="F:carboxypeptidase activity"/>
    <property type="evidence" value="ECO:0007669"/>
    <property type="project" value="UniProtKB-KW"/>
</dbReference>
<proteinExistence type="predicted"/>
<feature type="region of interest" description="Disordered" evidence="1">
    <location>
        <begin position="228"/>
        <end position="248"/>
    </location>
</feature>
<protein>
    <submittedName>
        <fullName evidence="2">Carboxypeptidase regulatory-like domain-containing protein</fullName>
    </submittedName>
</protein>
<keyword evidence="2" id="KW-0645">Protease</keyword>
<dbReference type="SUPFAM" id="SSF49478">
    <property type="entry name" value="Cna protein B-type domain"/>
    <property type="match status" value="1"/>
</dbReference>
<feature type="region of interest" description="Disordered" evidence="1">
    <location>
        <begin position="422"/>
        <end position="443"/>
    </location>
</feature>
<evidence type="ECO:0000313" key="2">
    <source>
        <dbReference type="EMBL" id="MXY95516.1"/>
    </source>
</evidence>
<comment type="caution">
    <text evidence="2">The sequence shown here is derived from an EMBL/GenBank/DDBJ whole genome shotgun (WGS) entry which is preliminary data.</text>
</comment>
<dbReference type="InterPro" id="IPR013783">
    <property type="entry name" value="Ig-like_fold"/>
</dbReference>
<gene>
    <name evidence="2" type="ORF">F4Y42_18930</name>
</gene>
<dbReference type="InterPro" id="IPR017853">
    <property type="entry name" value="GH"/>
</dbReference>